<evidence type="ECO:0000313" key="2">
    <source>
        <dbReference type="EMBL" id="TGC09360.1"/>
    </source>
</evidence>
<dbReference type="Pfam" id="PF08350">
    <property type="entry name" value="FilR1_middle"/>
    <property type="match status" value="1"/>
</dbReference>
<dbReference type="InterPro" id="IPR013561">
    <property type="entry name" value="FilR1_middle_dom"/>
</dbReference>
<proteinExistence type="predicted"/>
<accession>A0A4E0Q5C1</accession>
<dbReference type="InterPro" id="IPR036390">
    <property type="entry name" value="WH_DNA-bd_sf"/>
</dbReference>
<sequence>MKKPLLDVIFASDKRNSALLLLQDGPKEMEFILGALNTTRQSLLPQIRILEEHQLVSKIDDSYMLTKIGELIVEKMVPLSNTIEVFDSDIDYWGSRKLDFIPSYLLQQIKELGKCDTVNPPFGEIHYLLTRFQEASTRSKSLFGVTTFFHPNFQILFSELIQNKVSIYTIITPELHDKLVTQHHEEFKGLLENYLFHAYEYPGQLEFLSFAFNDNYLLLSLLNKEGDFDNKHHICSSKSALDWGKELFEYYLKDSTPITELQQYSSQENIFNYKDTCKRKTILNQIKKKG</sequence>
<gene>
    <name evidence="2" type="ORF">CUN85_05840</name>
</gene>
<dbReference type="EMBL" id="PGGK01000005">
    <property type="protein sequence ID" value="TGC09360.1"/>
    <property type="molecule type" value="Genomic_DNA"/>
</dbReference>
<dbReference type="SUPFAM" id="SSF46785">
    <property type="entry name" value="Winged helix' DNA-binding domain"/>
    <property type="match status" value="1"/>
</dbReference>
<dbReference type="AlphaFoldDB" id="A0A4E0Q5C1"/>
<dbReference type="OrthoDB" id="11410at2157"/>
<dbReference type="PIRSF" id="PIRSF006692">
    <property type="entry name" value="TF_HTH_AF0396_prd"/>
    <property type="match status" value="1"/>
</dbReference>
<keyword evidence="3" id="KW-1185">Reference proteome</keyword>
<protein>
    <submittedName>
        <fullName evidence="2">Transcriptional regulator</fullName>
    </submittedName>
</protein>
<evidence type="ECO:0000313" key="3">
    <source>
        <dbReference type="Proteomes" id="UP000297295"/>
    </source>
</evidence>
<dbReference type="InterPro" id="IPR016490">
    <property type="entry name" value="Tscrpt_reg_HTH_AF0396-typ3"/>
</dbReference>
<feature type="domain" description="Methanogenesis regulatory protein FilR1 middle" evidence="1">
    <location>
        <begin position="126"/>
        <end position="253"/>
    </location>
</feature>
<dbReference type="RefSeq" id="WP_135389399.1">
    <property type="nucleotide sequence ID" value="NZ_PGGK01000005.1"/>
</dbReference>
<dbReference type="Proteomes" id="UP000297295">
    <property type="component" value="Unassembled WGS sequence"/>
</dbReference>
<name>A0A4E0Q5C1_9EURY</name>
<reference evidence="2 3" key="1">
    <citation type="submission" date="2017-11" db="EMBL/GenBank/DDBJ databases">
        <title>Isolation and Characterization of Methanogenic Archaea from Saline Meromictic Lake at Siberia.</title>
        <authorList>
            <person name="Shen Y."/>
            <person name="Huang H.-H."/>
            <person name="Lai M.-C."/>
            <person name="Chen S.-C."/>
        </authorList>
    </citation>
    <scope>NUCLEOTIDE SEQUENCE [LARGE SCALE GENOMIC DNA]</scope>
    <source>
        <strain evidence="2 3">SY-01</strain>
    </source>
</reference>
<comment type="caution">
    <text evidence="2">The sequence shown here is derived from an EMBL/GenBank/DDBJ whole genome shotgun (WGS) entry which is preliminary data.</text>
</comment>
<organism evidence="2 3">
    <name type="scientific">Methanolobus halotolerans</name>
    <dbReference type="NCBI Taxonomy" id="2052935"/>
    <lineage>
        <taxon>Archaea</taxon>
        <taxon>Methanobacteriati</taxon>
        <taxon>Methanobacteriota</taxon>
        <taxon>Stenosarchaea group</taxon>
        <taxon>Methanomicrobia</taxon>
        <taxon>Methanosarcinales</taxon>
        <taxon>Methanosarcinaceae</taxon>
        <taxon>Methanolobus</taxon>
    </lineage>
</organism>
<evidence type="ECO:0000259" key="1">
    <source>
        <dbReference type="Pfam" id="PF08350"/>
    </source>
</evidence>